<dbReference type="Proteomes" id="UP000635885">
    <property type="component" value="Unassembled WGS sequence"/>
</dbReference>
<name>A0ABQ1N923_9BACT</name>
<evidence type="ECO:0000256" key="1">
    <source>
        <dbReference type="ARBA" id="ARBA00023125"/>
    </source>
</evidence>
<gene>
    <name evidence="3" type="ORF">GCM10010993_36680</name>
</gene>
<dbReference type="InterPro" id="IPR018060">
    <property type="entry name" value="HTH_AraC"/>
</dbReference>
<evidence type="ECO:0000313" key="4">
    <source>
        <dbReference type="Proteomes" id="UP000635885"/>
    </source>
</evidence>
<sequence length="124" mass="14697">MDLTLDIIKAKILEANLYKNPDLDVWILADKLGVRENELSLFIKDEADMTVKAFINELRIQDLIKLLDNSITFNRISYYYEISGFKSRSPFERCFKRKTGMTIRDYIQILKKENKIQSFNSHNR</sequence>
<organism evidence="3 4">
    <name type="scientific">Belliella aquatica</name>
    <dbReference type="NCBI Taxonomy" id="1323734"/>
    <lineage>
        <taxon>Bacteria</taxon>
        <taxon>Pseudomonadati</taxon>
        <taxon>Bacteroidota</taxon>
        <taxon>Cytophagia</taxon>
        <taxon>Cytophagales</taxon>
        <taxon>Cyclobacteriaceae</taxon>
        <taxon>Belliella</taxon>
    </lineage>
</organism>
<accession>A0ABQ1N923</accession>
<reference evidence="4" key="1">
    <citation type="journal article" date="2019" name="Int. J. Syst. Evol. Microbiol.">
        <title>The Global Catalogue of Microorganisms (GCM) 10K type strain sequencing project: providing services to taxonomists for standard genome sequencing and annotation.</title>
        <authorList>
            <consortium name="The Broad Institute Genomics Platform"/>
            <consortium name="The Broad Institute Genome Sequencing Center for Infectious Disease"/>
            <person name="Wu L."/>
            <person name="Ma J."/>
        </authorList>
    </citation>
    <scope>NUCLEOTIDE SEQUENCE [LARGE SCALE GENOMIC DNA]</scope>
    <source>
        <strain evidence="4">CGMCC 1.12479</strain>
    </source>
</reference>
<dbReference type="PANTHER" id="PTHR43280:SF2">
    <property type="entry name" value="HTH-TYPE TRANSCRIPTIONAL REGULATOR EXSA"/>
    <property type="match status" value="1"/>
</dbReference>
<dbReference type="Pfam" id="PF12833">
    <property type="entry name" value="HTH_18"/>
    <property type="match status" value="1"/>
</dbReference>
<dbReference type="EMBL" id="BMFD01000028">
    <property type="protein sequence ID" value="GGC54978.1"/>
    <property type="molecule type" value="Genomic_DNA"/>
</dbReference>
<proteinExistence type="predicted"/>
<protein>
    <recommendedName>
        <fullName evidence="2">HTH araC/xylS-type domain-containing protein</fullName>
    </recommendedName>
</protein>
<comment type="caution">
    <text evidence="3">The sequence shown here is derived from an EMBL/GenBank/DDBJ whole genome shotgun (WGS) entry which is preliminary data.</text>
</comment>
<feature type="domain" description="HTH araC/xylS-type" evidence="2">
    <location>
        <begin position="12"/>
        <end position="109"/>
    </location>
</feature>
<evidence type="ECO:0000313" key="3">
    <source>
        <dbReference type="EMBL" id="GGC54978.1"/>
    </source>
</evidence>
<dbReference type="RefSeq" id="WP_188444576.1">
    <property type="nucleotide sequence ID" value="NZ_BMFD01000028.1"/>
</dbReference>
<keyword evidence="4" id="KW-1185">Reference proteome</keyword>
<dbReference type="SMART" id="SM00342">
    <property type="entry name" value="HTH_ARAC"/>
    <property type="match status" value="1"/>
</dbReference>
<dbReference type="Gene3D" id="1.10.10.60">
    <property type="entry name" value="Homeodomain-like"/>
    <property type="match status" value="1"/>
</dbReference>
<evidence type="ECO:0000259" key="2">
    <source>
        <dbReference type="PROSITE" id="PS01124"/>
    </source>
</evidence>
<keyword evidence="1" id="KW-0238">DNA-binding</keyword>
<dbReference type="PROSITE" id="PS01124">
    <property type="entry name" value="HTH_ARAC_FAMILY_2"/>
    <property type="match status" value="1"/>
</dbReference>
<dbReference type="PANTHER" id="PTHR43280">
    <property type="entry name" value="ARAC-FAMILY TRANSCRIPTIONAL REGULATOR"/>
    <property type="match status" value="1"/>
</dbReference>